<dbReference type="SUPFAM" id="SSF52540">
    <property type="entry name" value="P-loop containing nucleoside triphosphate hydrolases"/>
    <property type="match status" value="1"/>
</dbReference>
<dbReference type="InterPro" id="IPR047641">
    <property type="entry name" value="ABC_transpr_MalK/UgpC-like"/>
</dbReference>
<evidence type="ECO:0000256" key="3">
    <source>
        <dbReference type="ARBA" id="ARBA00022840"/>
    </source>
</evidence>
<dbReference type="Gene3D" id="2.40.50.140">
    <property type="entry name" value="Nucleic acid-binding proteins"/>
    <property type="match status" value="1"/>
</dbReference>
<dbReference type="PROSITE" id="PS50893">
    <property type="entry name" value="ABC_TRANSPORTER_2"/>
    <property type="match status" value="1"/>
</dbReference>
<dbReference type="GO" id="GO:0140359">
    <property type="term" value="F:ABC-type transporter activity"/>
    <property type="evidence" value="ECO:0007669"/>
    <property type="project" value="InterPro"/>
</dbReference>
<dbReference type="NCBIfam" id="NF008653">
    <property type="entry name" value="PRK11650.1"/>
    <property type="match status" value="1"/>
</dbReference>
<evidence type="ECO:0000256" key="1">
    <source>
        <dbReference type="ARBA" id="ARBA00022448"/>
    </source>
</evidence>
<dbReference type="Gene3D" id="2.40.50.100">
    <property type="match status" value="1"/>
</dbReference>
<dbReference type="GO" id="GO:0008643">
    <property type="term" value="P:carbohydrate transport"/>
    <property type="evidence" value="ECO:0007669"/>
    <property type="project" value="InterPro"/>
</dbReference>
<name>A0A7V1EHV8_UNCW3</name>
<dbReference type="InterPro" id="IPR008995">
    <property type="entry name" value="Mo/tungstate-bd_C_term_dom"/>
</dbReference>
<dbReference type="EMBL" id="DSKY01000014">
    <property type="protein sequence ID" value="HDY59069.1"/>
    <property type="molecule type" value="Genomic_DNA"/>
</dbReference>
<evidence type="ECO:0000259" key="4">
    <source>
        <dbReference type="PROSITE" id="PS50893"/>
    </source>
</evidence>
<sequence length="356" mass="40355">MAELKLENVSKVYEKNIIAVQDINFKVNDREFVVLLGPSGCGKTTILRLIAGLEEVSNGRIFIDNICVNDVSPDKRDIAMVFQNYALYPHMTVFENMSFGLRVRKIPKSEIEQRVLKAAEILGLKEFLNRKPRQLSGGQRQRVALGRAIVRNPKLFLFDEPLSNLDAKLRVQMRGELSRLHKTLNATIVYVTHDQVEAMTLGEKVIVMNSGRIQQISDPITLYKKPANKFVAGFIGTPPMNFISGVIKKELNEIKFINSDITINLNAEFEKFVNRDVIIGIRPGDFTIGSGIEFKIRVEIIEPIGEETYIYGKINKTTIHAKIPDTIKPKIDESLTLNIPPERIYLFDVRTEDALK</sequence>
<dbReference type="AlphaFoldDB" id="A0A7V1EHV8"/>
<keyword evidence="2" id="KW-0547">Nucleotide-binding</keyword>
<evidence type="ECO:0000313" key="5">
    <source>
        <dbReference type="EMBL" id="HDY59069.1"/>
    </source>
</evidence>
<dbReference type="CDD" id="cd03301">
    <property type="entry name" value="ABC_MalK_N"/>
    <property type="match status" value="1"/>
</dbReference>
<keyword evidence="1" id="KW-0813">Transport</keyword>
<dbReference type="Pfam" id="PF00005">
    <property type="entry name" value="ABC_tran"/>
    <property type="match status" value="1"/>
</dbReference>
<dbReference type="FunFam" id="3.40.50.300:FF:000042">
    <property type="entry name" value="Maltose/maltodextrin ABC transporter, ATP-binding protein"/>
    <property type="match status" value="1"/>
</dbReference>
<proteinExistence type="predicted"/>
<dbReference type="Pfam" id="PF17912">
    <property type="entry name" value="OB_MalK"/>
    <property type="match status" value="1"/>
</dbReference>
<dbReference type="InterPro" id="IPR015855">
    <property type="entry name" value="ABC_transpr_MalK-like"/>
</dbReference>
<protein>
    <submittedName>
        <fullName evidence="5">sn-glycerol-3-phosphate ABC transporter ATP-binding protein UgpC</fullName>
    </submittedName>
</protein>
<dbReference type="PANTHER" id="PTHR43875:SF1">
    <property type="entry name" value="OSMOPROTECTIVE COMPOUNDS UPTAKE ATP-BINDING PROTEIN GGTA"/>
    <property type="match status" value="1"/>
</dbReference>
<dbReference type="InterPro" id="IPR040582">
    <property type="entry name" value="OB_MalK-like"/>
</dbReference>
<feature type="domain" description="ABC transporter" evidence="4">
    <location>
        <begin position="4"/>
        <end position="235"/>
    </location>
</feature>
<dbReference type="SUPFAM" id="SSF50331">
    <property type="entry name" value="MOP-like"/>
    <property type="match status" value="1"/>
</dbReference>
<dbReference type="GO" id="GO:0016887">
    <property type="term" value="F:ATP hydrolysis activity"/>
    <property type="evidence" value="ECO:0007669"/>
    <property type="project" value="InterPro"/>
</dbReference>
<dbReference type="InterPro" id="IPR017871">
    <property type="entry name" value="ABC_transporter-like_CS"/>
</dbReference>
<comment type="caution">
    <text evidence="5">The sequence shown here is derived from an EMBL/GenBank/DDBJ whole genome shotgun (WGS) entry which is preliminary data.</text>
</comment>
<dbReference type="SMART" id="SM00382">
    <property type="entry name" value="AAA"/>
    <property type="match status" value="1"/>
</dbReference>
<gene>
    <name evidence="5" type="primary">ugpC</name>
    <name evidence="5" type="ORF">ENP86_05910</name>
</gene>
<dbReference type="InterPro" id="IPR003593">
    <property type="entry name" value="AAA+_ATPase"/>
</dbReference>
<dbReference type="GO" id="GO:0055052">
    <property type="term" value="C:ATP-binding cassette (ABC) transporter complex, substrate-binding subunit-containing"/>
    <property type="evidence" value="ECO:0007669"/>
    <property type="project" value="TreeGrafter"/>
</dbReference>
<dbReference type="PROSITE" id="PS00211">
    <property type="entry name" value="ABC_TRANSPORTER_1"/>
    <property type="match status" value="1"/>
</dbReference>
<dbReference type="PANTHER" id="PTHR43875">
    <property type="entry name" value="MALTODEXTRIN IMPORT ATP-BINDING PROTEIN MSMX"/>
    <property type="match status" value="1"/>
</dbReference>
<dbReference type="GO" id="GO:0005524">
    <property type="term" value="F:ATP binding"/>
    <property type="evidence" value="ECO:0007669"/>
    <property type="project" value="UniProtKB-KW"/>
</dbReference>
<keyword evidence="3 5" id="KW-0067">ATP-binding</keyword>
<dbReference type="Gene3D" id="3.40.50.300">
    <property type="entry name" value="P-loop containing nucleotide triphosphate hydrolases"/>
    <property type="match status" value="1"/>
</dbReference>
<dbReference type="InterPro" id="IPR027417">
    <property type="entry name" value="P-loop_NTPase"/>
</dbReference>
<reference evidence="5" key="1">
    <citation type="journal article" date="2020" name="mSystems">
        <title>Genome- and Community-Level Interaction Insights into Carbon Utilization and Element Cycling Functions of Hydrothermarchaeota in Hydrothermal Sediment.</title>
        <authorList>
            <person name="Zhou Z."/>
            <person name="Liu Y."/>
            <person name="Xu W."/>
            <person name="Pan J."/>
            <person name="Luo Z.H."/>
            <person name="Li M."/>
        </authorList>
    </citation>
    <scope>NUCLEOTIDE SEQUENCE [LARGE SCALE GENOMIC DNA]</scope>
    <source>
        <strain evidence="5">SpSt-258</strain>
    </source>
</reference>
<evidence type="ECO:0000256" key="2">
    <source>
        <dbReference type="ARBA" id="ARBA00022741"/>
    </source>
</evidence>
<dbReference type="InterPro" id="IPR012340">
    <property type="entry name" value="NA-bd_OB-fold"/>
</dbReference>
<accession>A0A7V1EHV8</accession>
<organism evidence="5">
    <name type="scientific">candidate division WOR-3 bacterium</name>
    <dbReference type="NCBI Taxonomy" id="2052148"/>
    <lineage>
        <taxon>Bacteria</taxon>
        <taxon>Bacteria division WOR-3</taxon>
    </lineage>
</organism>
<dbReference type="InterPro" id="IPR003439">
    <property type="entry name" value="ABC_transporter-like_ATP-bd"/>
</dbReference>